<reference evidence="1" key="2">
    <citation type="submission" date="2021-04" db="EMBL/GenBank/DDBJ databases">
        <authorList>
            <person name="Gilroy R."/>
        </authorList>
    </citation>
    <scope>NUCLEOTIDE SEQUENCE</scope>
    <source>
        <strain evidence="1">Gambia15-2214</strain>
    </source>
</reference>
<proteinExistence type="predicted"/>
<sequence>MNNVYSAADMTKDTITEIFGNIDKGKLQSSNIFFSKWQEVLCSIKSYVVKDCGKKLIDHSRIIDIKNNVLLIEVDHPGWIQLFETHKSYILKGLKIKIPELDIKNINYRLKKNKDTNTQRDITREEMEHYLNKGKENHLHGEQPQSGEKEYPPELQVIFDRFRNLILTNDK</sequence>
<protein>
    <submittedName>
        <fullName evidence="1">DUF721 domain-containing protein</fullName>
    </submittedName>
</protein>
<organism evidence="1 2">
    <name type="scientific">Candidatus Treponema excrementipullorum</name>
    <dbReference type="NCBI Taxonomy" id="2838768"/>
    <lineage>
        <taxon>Bacteria</taxon>
        <taxon>Pseudomonadati</taxon>
        <taxon>Spirochaetota</taxon>
        <taxon>Spirochaetia</taxon>
        <taxon>Spirochaetales</taxon>
        <taxon>Treponemataceae</taxon>
        <taxon>Treponema</taxon>
    </lineage>
</organism>
<evidence type="ECO:0000313" key="1">
    <source>
        <dbReference type="EMBL" id="MBU3850930.1"/>
    </source>
</evidence>
<reference evidence="1" key="1">
    <citation type="journal article" date="2021" name="PeerJ">
        <title>Extensive microbial diversity within the chicken gut microbiome revealed by metagenomics and culture.</title>
        <authorList>
            <person name="Gilroy R."/>
            <person name="Ravi A."/>
            <person name="Getino M."/>
            <person name="Pursley I."/>
            <person name="Horton D.L."/>
            <person name="Alikhan N.F."/>
            <person name="Baker D."/>
            <person name="Gharbi K."/>
            <person name="Hall N."/>
            <person name="Watson M."/>
            <person name="Adriaenssens E.M."/>
            <person name="Foster-Nyarko E."/>
            <person name="Jarju S."/>
            <person name="Secka A."/>
            <person name="Antonio M."/>
            <person name="Oren A."/>
            <person name="Chaudhuri R.R."/>
            <person name="La Ragione R."/>
            <person name="Hildebrand F."/>
            <person name="Pallen M.J."/>
        </authorList>
    </citation>
    <scope>NUCLEOTIDE SEQUENCE</scope>
    <source>
        <strain evidence="1">Gambia15-2214</strain>
    </source>
</reference>
<dbReference type="InterPro" id="IPR007922">
    <property type="entry name" value="DciA-like"/>
</dbReference>
<dbReference type="EMBL" id="JAHLFV010000233">
    <property type="protein sequence ID" value="MBU3850930.1"/>
    <property type="molecule type" value="Genomic_DNA"/>
</dbReference>
<name>A0A9E2L329_9SPIR</name>
<gene>
    <name evidence="1" type="ORF">IAA16_10220</name>
</gene>
<comment type="caution">
    <text evidence="1">The sequence shown here is derived from an EMBL/GenBank/DDBJ whole genome shotgun (WGS) entry which is preliminary data.</text>
</comment>
<dbReference type="AlphaFoldDB" id="A0A9E2L329"/>
<evidence type="ECO:0000313" key="2">
    <source>
        <dbReference type="Proteomes" id="UP000823914"/>
    </source>
</evidence>
<accession>A0A9E2L329</accession>
<dbReference type="Pfam" id="PF05258">
    <property type="entry name" value="DciA"/>
    <property type="match status" value="1"/>
</dbReference>
<dbReference type="Proteomes" id="UP000823914">
    <property type="component" value="Unassembled WGS sequence"/>
</dbReference>